<evidence type="ECO:0000313" key="2">
    <source>
        <dbReference type="Proteomes" id="UP000001683"/>
    </source>
</evidence>
<keyword evidence="2" id="KW-1185">Reference proteome</keyword>
<organism evidence="1 2">
    <name type="scientific">Natranaerobius thermophilus (strain ATCC BAA-1301 / DSM 18059 / JW/NM-WN-LF)</name>
    <dbReference type="NCBI Taxonomy" id="457570"/>
    <lineage>
        <taxon>Bacteria</taxon>
        <taxon>Bacillati</taxon>
        <taxon>Bacillota</taxon>
        <taxon>Clostridia</taxon>
        <taxon>Natranaerobiales</taxon>
        <taxon>Natranaerobiaceae</taxon>
        <taxon>Natranaerobius</taxon>
    </lineage>
</organism>
<reference evidence="1 2" key="2">
    <citation type="journal article" date="2011" name="J. Bacteriol.">
        <title>Complete genome sequence of the anaerobic, halophilic alkalithermophile Natranaerobius thermophilus JW/NM-WN-LF.</title>
        <authorList>
            <person name="Zhao B."/>
            <person name="Mesbah N.M."/>
            <person name="Dalin E."/>
            <person name="Goodwin L."/>
            <person name="Nolan M."/>
            <person name="Pitluck S."/>
            <person name="Chertkov O."/>
            <person name="Brettin T.S."/>
            <person name="Han J."/>
            <person name="Larimer F.W."/>
            <person name="Land M.L."/>
            <person name="Hauser L."/>
            <person name="Kyrpides N."/>
            <person name="Wiegel J."/>
        </authorList>
    </citation>
    <scope>NUCLEOTIDE SEQUENCE [LARGE SCALE GENOMIC DNA]</scope>
    <source>
        <strain evidence="2">ATCC BAA-1301 / DSM 18059 / JW/NM-WN-LF</strain>
    </source>
</reference>
<dbReference type="Proteomes" id="UP000001683">
    <property type="component" value="Chromosome"/>
</dbReference>
<dbReference type="InterPro" id="IPR011009">
    <property type="entry name" value="Kinase-like_dom_sf"/>
</dbReference>
<dbReference type="SUPFAM" id="SSF56112">
    <property type="entry name" value="Protein kinase-like (PK-like)"/>
    <property type="match status" value="1"/>
</dbReference>
<dbReference type="STRING" id="457570.Nther_1579"/>
<accession>B2A4H7</accession>
<sequence length="190" mass="22179">MKTYKSIVVVPRKYQSVKVIRNPYSYPLIGKGFQGAVFLISSNKCVKVYGRSIHASRESDVLSNSQHSPIIPKIYEIGYKYIVMEYINGTPLDKYLSLKGFISKEMTENILMLLSEMEQLNFKRLDIKLRDVIITKHMNMKVLDHVNAHFKQRNVPKDLMNDLKAIGLLKPFLNQLNRINPNLYRKWCKK</sequence>
<proteinExistence type="predicted"/>
<dbReference type="AlphaFoldDB" id="B2A4H7"/>
<evidence type="ECO:0000313" key="1">
    <source>
        <dbReference type="EMBL" id="ACB85154.1"/>
    </source>
</evidence>
<dbReference type="RefSeq" id="WP_012448024.1">
    <property type="nucleotide sequence ID" value="NC_010718.1"/>
</dbReference>
<evidence type="ECO:0008006" key="3">
    <source>
        <dbReference type="Google" id="ProtNLM"/>
    </source>
</evidence>
<gene>
    <name evidence="1" type="ordered locus">Nther_1579</name>
</gene>
<dbReference type="HOGENOM" id="CLU_100878_0_0_9"/>
<dbReference type="Gene3D" id="1.10.510.10">
    <property type="entry name" value="Transferase(Phosphotransferase) domain 1"/>
    <property type="match status" value="1"/>
</dbReference>
<dbReference type="eggNOG" id="COG0515">
    <property type="taxonomic scope" value="Bacteria"/>
</dbReference>
<dbReference type="KEGG" id="nth:Nther_1579"/>
<dbReference type="InParanoid" id="B2A4H7"/>
<reference evidence="1 2" key="1">
    <citation type="submission" date="2008-04" db="EMBL/GenBank/DDBJ databases">
        <title>Complete sequence of chromosome of Natranaerobius thermophilus JW/NM-WN-LF.</title>
        <authorList>
            <consortium name="US DOE Joint Genome Institute"/>
            <person name="Copeland A."/>
            <person name="Lucas S."/>
            <person name="Lapidus A."/>
            <person name="Glavina del Rio T."/>
            <person name="Dalin E."/>
            <person name="Tice H."/>
            <person name="Bruce D."/>
            <person name="Goodwin L."/>
            <person name="Pitluck S."/>
            <person name="Chertkov O."/>
            <person name="Brettin T."/>
            <person name="Detter J.C."/>
            <person name="Han C."/>
            <person name="Kuske C.R."/>
            <person name="Schmutz J."/>
            <person name="Larimer F."/>
            <person name="Land M."/>
            <person name="Hauser L."/>
            <person name="Kyrpides N."/>
            <person name="Lykidis A."/>
            <person name="Mesbah N.M."/>
            <person name="Wiegel J."/>
        </authorList>
    </citation>
    <scope>NUCLEOTIDE SEQUENCE [LARGE SCALE GENOMIC DNA]</scope>
    <source>
        <strain evidence="2">ATCC BAA-1301 / DSM 18059 / JW/NM-WN-LF</strain>
    </source>
</reference>
<dbReference type="EMBL" id="CP001034">
    <property type="protein sequence ID" value="ACB85154.1"/>
    <property type="molecule type" value="Genomic_DNA"/>
</dbReference>
<name>B2A4H7_NATTJ</name>
<dbReference type="OrthoDB" id="820708at2"/>
<protein>
    <recommendedName>
        <fullName evidence="3">Serine/threonine protein kinase</fullName>
    </recommendedName>
</protein>